<evidence type="ECO:0000256" key="1">
    <source>
        <dbReference type="SAM" id="MobiDB-lite"/>
    </source>
</evidence>
<evidence type="ECO:0000313" key="2">
    <source>
        <dbReference type="EMBL" id="KAG0280681.1"/>
    </source>
</evidence>
<proteinExistence type="predicted"/>
<dbReference type="Proteomes" id="UP000823405">
    <property type="component" value="Unassembled WGS sequence"/>
</dbReference>
<dbReference type="AlphaFoldDB" id="A0A9P6UEA3"/>
<feature type="region of interest" description="Disordered" evidence="1">
    <location>
        <begin position="117"/>
        <end position="148"/>
    </location>
</feature>
<dbReference type="EMBL" id="JAAAIN010004484">
    <property type="protein sequence ID" value="KAG0280681.1"/>
    <property type="molecule type" value="Genomic_DNA"/>
</dbReference>
<accession>A0A9P6UEA3</accession>
<gene>
    <name evidence="2" type="ORF">BGZ97_009363</name>
</gene>
<feature type="compositionally biased region" description="Pro residues" evidence="1">
    <location>
        <begin position="138"/>
        <end position="148"/>
    </location>
</feature>
<protein>
    <submittedName>
        <fullName evidence="2">Uncharacterized protein</fullName>
    </submittedName>
</protein>
<name>A0A9P6UEA3_9FUNG</name>
<dbReference type="OrthoDB" id="10373304at2759"/>
<reference evidence="2" key="1">
    <citation type="journal article" date="2020" name="Fungal Divers.">
        <title>Resolving the Mortierellaceae phylogeny through synthesis of multi-gene phylogenetics and phylogenomics.</title>
        <authorList>
            <person name="Vandepol N."/>
            <person name="Liber J."/>
            <person name="Desiro A."/>
            <person name="Na H."/>
            <person name="Kennedy M."/>
            <person name="Barry K."/>
            <person name="Grigoriev I.V."/>
            <person name="Miller A.N."/>
            <person name="O'Donnell K."/>
            <person name="Stajich J.E."/>
            <person name="Bonito G."/>
        </authorList>
    </citation>
    <scope>NUCLEOTIDE SEQUENCE</scope>
    <source>
        <strain evidence="2">NVP60</strain>
    </source>
</reference>
<evidence type="ECO:0000313" key="3">
    <source>
        <dbReference type="Proteomes" id="UP000823405"/>
    </source>
</evidence>
<comment type="caution">
    <text evidence="2">The sequence shown here is derived from an EMBL/GenBank/DDBJ whole genome shotgun (WGS) entry which is preliminary data.</text>
</comment>
<organism evidence="2 3">
    <name type="scientific">Linnemannia gamsii</name>
    <dbReference type="NCBI Taxonomy" id="64522"/>
    <lineage>
        <taxon>Eukaryota</taxon>
        <taxon>Fungi</taxon>
        <taxon>Fungi incertae sedis</taxon>
        <taxon>Mucoromycota</taxon>
        <taxon>Mortierellomycotina</taxon>
        <taxon>Mortierellomycetes</taxon>
        <taxon>Mortierellales</taxon>
        <taxon>Mortierellaceae</taxon>
        <taxon>Linnemannia</taxon>
    </lineage>
</organism>
<sequence length="148" mass="16808">MSVYLRLQSEKTYASAKLANYMCDAFGAFDHPQSQELNNIDHLDFEHDPEYIAIQKEIARLDKNIAGILAHAQRFAFAETRGRLFRGKEWLNTNSYMHGPLLGLNTVQLRNEKEYLLDFGPRRPPSPDSDTEPHSPPRDTPPPGSLGL</sequence>
<keyword evidence="3" id="KW-1185">Reference proteome</keyword>